<dbReference type="EMBL" id="JACEIK010000726">
    <property type="protein sequence ID" value="MCD7461483.1"/>
    <property type="molecule type" value="Genomic_DNA"/>
</dbReference>
<evidence type="ECO:0000256" key="2">
    <source>
        <dbReference type="SAM" id="Coils"/>
    </source>
</evidence>
<reference evidence="4 5" key="1">
    <citation type="journal article" date="2021" name="BMC Genomics">
        <title>Datura genome reveals duplications of psychoactive alkaloid biosynthetic genes and high mutation rate following tissue culture.</title>
        <authorList>
            <person name="Rajewski A."/>
            <person name="Carter-House D."/>
            <person name="Stajich J."/>
            <person name="Litt A."/>
        </authorList>
    </citation>
    <scope>NUCLEOTIDE SEQUENCE [LARGE SCALE GENOMIC DNA]</scope>
    <source>
        <strain evidence="4">AR-01</strain>
    </source>
</reference>
<evidence type="ECO:0000259" key="3">
    <source>
        <dbReference type="PROSITE" id="PS50891"/>
    </source>
</evidence>
<dbReference type="Proteomes" id="UP000823775">
    <property type="component" value="Unassembled WGS sequence"/>
</dbReference>
<organism evidence="4 5">
    <name type="scientific">Datura stramonium</name>
    <name type="common">Jimsonweed</name>
    <name type="synonym">Common thornapple</name>
    <dbReference type="NCBI Taxonomy" id="4076"/>
    <lineage>
        <taxon>Eukaryota</taxon>
        <taxon>Viridiplantae</taxon>
        <taxon>Streptophyta</taxon>
        <taxon>Embryophyta</taxon>
        <taxon>Tracheophyta</taxon>
        <taxon>Spermatophyta</taxon>
        <taxon>Magnoliopsida</taxon>
        <taxon>eudicotyledons</taxon>
        <taxon>Gunneridae</taxon>
        <taxon>Pentapetalae</taxon>
        <taxon>asterids</taxon>
        <taxon>lamiids</taxon>
        <taxon>Solanales</taxon>
        <taxon>Solanaceae</taxon>
        <taxon>Solanoideae</taxon>
        <taxon>Datureae</taxon>
        <taxon>Datura</taxon>
    </lineage>
</organism>
<evidence type="ECO:0000313" key="5">
    <source>
        <dbReference type="Proteomes" id="UP000823775"/>
    </source>
</evidence>
<keyword evidence="2" id="KW-0175">Coiled coil</keyword>
<gene>
    <name evidence="4" type="primary">LBD1_2</name>
    <name evidence="4" type="ORF">HAX54_046213</name>
</gene>
<dbReference type="PANTHER" id="PTHR31301:SF206">
    <property type="entry name" value="LOB DOMAIN-CONTAINING PROTEIN 1"/>
    <property type="match status" value="1"/>
</dbReference>
<sequence length="217" mass="23744">MECSDHKSSSTTIISSMNTSSFSATRTSNNISGLILSPKSSSILSTPPPTPAVILSPCAACKILRRRCVEKCVLAPYFPPTEPLKFTIAHRVFGASNIIKMLQELPEEQRADAVNSMVYEANARIRDPVYGCAGAICQLQKQISELQAELAKAQAEILNLKCQNSNLLALVCMEVSENGSTSSLLSSDHINEYGNYNNTSMFLEDNSVYATWEPLWT</sequence>
<dbReference type="InterPro" id="IPR004883">
    <property type="entry name" value="LOB"/>
</dbReference>
<dbReference type="Pfam" id="PF03195">
    <property type="entry name" value="LOB"/>
    <property type="match status" value="1"/>
</dbReference>
<name>A0ABS8SRF4_DATST</name>
<comment type="similarity">
    <text evidence="1">Belongs to the LOB domain-containing protein family.</text>
</comment>
<comment type="caution">
    <text evidence="4">The sequence shown here is derived from an EMBL/GenBank/DDBJ whole genome shotgun (WGS) entry which is preliminary data.</text>
</comment>
<dbReference type="PROSITE" id="PS50891">
    <property type="entry name" value="LOB"/>
    <property type="match status" value="1"/>
</dbReference>
<evidence type="ECO:0000313" key="4">
    <source>
        <dbReference type="EMBL" id="MCD7461483.1"/>
    </source>
</evidence>
<protein>
    <submittedName>
        <fullName evidence="4">LOB domain-containing protein 1</fullName>
    </submittedName>
</protein>
<accession>A0ABS8SRF4</accession>
<proteinExistence type="inferred from homology"/>
<keyword evidence="5" id="KW-1185">Reference proteome</keyword>
<feature type="domain" description="LOB" evidence="3">
    <location>
        <begin position="56"/>
        <end position="157"/>
    </location>
</feature>
<dbReference type="PANTHER" id="PTHR31301">
    <property type="entry name" value="LOB DOMAIN-CONTAINING PROTEIN 4-RELATED"/>
    <property type="match status" value="1"/>
</dbReference>
<feature type="coiled-coil region" evidence="2">
    <location>
        <begin position="136"/>
        <end position="170"/>
    </location>
</feature>
<evidence type="ECO:0000256" key="1">
    <source>
        <dbReference type="ARBA" id="ARBA00005474"/>
    </source>
</evidence>